<keyword evidence="3 6" id="KW-0812">Transmembrane</keyword>
<accession>A0ABR3G3D8</accession>
<dbReference type="PROSITE" id="PS50850">
    <property type="entry name" value="MFS"/>
    <property type="match status" value="1"/>
</dbReference>
<feature type="domain" description="Major facilitator superfamily (MFS) profile" evidence="7">
    <location>
        <begin position="1"/>
        <end position="124"/>
    </location>
</feature>
<reference evidence="8 9" key="1">
    <citation type="submission" date="2024-02" db="EMBL/GenBank/DDBJ databases">
        <title>Discinaceae phylogenomics.</title>
        <authorList>
            <person name="Dirks A.C."/>
            <person name="James T.Y."/>
        </authorList>
    </citation>
    <scope>NUCLEOTIDE SEQUENCE [LARGE SCALE GENOMIC DNA]</scope>
    <source>
        <strain evidence="8 9">ACD0624</strain>
    </source>
</reference>
<dbReference type="Gene3D" id="1.20.1720.10">
    <property type="entry name" value="Multidrug resistance protein D"/>
    <property type="match status" value="1"/>
</dbReference>
<comment type="subcellular location">
    <subcellularLocation>
        <location evidence="1">Membrane</location>
        <topology evidence="1">Multi-pass membrane protein</topology>
    </subcellularLocation>
</comment>
<evidence type="ECO:0000256" key="5">
    <source>
        <dbReference type="ARBA" id="ARBA00023136"/>
    </source>
</evidence>
<evidence type="ECO:0000256" key="6">
    <source>
        <dbReference type="SAM" id="Phobius"/>
    </source>
</evidence>
<comment type="caution">
    <text evidence="8">The sequence shown here is derived from an EMBL/GenBank/DDBJ whole genome shotgun (WGS) entry which is preliminary data.</text>
</comment>
<evidence type="ECO:0000256" key="4">
    <source>
        <dbReference type="ARBA" id="ARBA00022989"/>
    </source>
</evidence>
<feature type="transmembrane region" description="Helical" evidence="6">
    <location>
        <begin position="12"/>
        <end position="33"/>
    </location>
</feature>
<dbReference type="InterPro" id="IPR020846">
    <property type="entry name" value="MFS_dom"/>
</dbReference>
<dbReference type="PANTHER" id="PTHR23502:SF132">
    <property type="entry name" value="POLYAMINE TRANSPORTER 2-RELATED"/>
    <property type="match status" value="1"/>
</dbReference>
<evidence type="ECO:0000256" key="3">
    <source>
        <dbReference type="ARBA" id="ARBA00022692"/>
    </source>
</evidence>
<dbReference type="Pfam" id="PF07690">
    <property type="entry name" value="MFS_1"/>
    <property type="match status" value="1"/>
</dbReference>
<sequence>MADKLHAPSAQIQATLTIFLLSYGITQLFIGSLLDSFGRYLPNLVALFFFIVATFVIVNTKDILVIYLMRVVHGITISVITICKRSYFTDVYRGDKLKHYISLFSIIWSTAPILAPFLGGYLQT</sequence>
<dbReference type="InterPro" id="IPR011701">
    <property type="entry name" value="MFS"/>
</dbReference>
<name>A0ABR3G3D8_9PEZI</name>
<keyword evidence="5 6" id="KW-0472">Membrane</keyword>
<dbReference type="PANTHER" id="PTHR23502">
    <property type="entry name" value="MAJOR FACILITATOR SUPERFAMILY"/>
    <property type="match status" value="1"/>
</dbReference>
<evidence type="ECO:0000256" key="1">
    <source>
        <dbReference type="ARBA" id="ARBA00004141"/>
    </source>
</evidence>
<evidence type="ECO:0000256" key="2">
    <source>
        <dbReference type="ARBA" id="ARBA00022448"/>
    </source>
</evidence>
<keyword evidence="9" id="KW-1185">Reference proteome</keyword>
<gene>
    <name evidence="8" type="ORF">Q9L58_010705</name>
</gene>
<feature type="non-terminal residue" evidence="8">
    <location>
        <position position="124"/>
    </location>
</feature>
<keyword evidence="2" id="KW-0813">Transport</keyword>
<evidence type="ECO:0000313" key="8">
    <source>
        <dbReference type="EMBL" id="KAL0630449.1"/>
    </source>
</evidence>
<proteinExistence type="predicted"/>
<feature type="transmembrane region" description="Helical" evidence="6">
    <location>
        <begin position="103"/>
        <end position="122"/>
    </location>
</feature>
<organism evidence="8 9">
    <name type="scientific">Discina gigas</name>
    <dbReference type="NCBI Taxonomy" id="1032678"/>
    <lineage>
        <taxon>Eukaryota</taxon>
        <taxon>Fungi</taxon>
        <taxon>Dikarya</taxon>
        <taxon>Ascomycota</taxon>
        <taxon>Pezizomycotina</taxon>
        <taxon>Pezizomycetes</taxon>
        <taxon>Pezizales</taxon>
        <taxon>Discinaceae</taxon>
        <taxon>Discina</taxon>
    </lineage>
</organism>
<dbReference type="EMBL" id="JBBBZM010000640">
    <property type="protein sequence ID" value="KAL0630449.1"/>
    <property type="molecule type" value="Genomic_DNA"/>
</dbReference>
<feature type="transmembrane region" description="Helical" evidence="6">
    <location>
        <begin position="40"/>
        <end position="58"/>
    </location>
</feature>
<evidence type="ECO:0000259" key="7">
    <source>
        <dbReference type="PROSITE" id="PS50850"/>
    </source>
</evidence>
<protein>
    <recommendedName>
        <fullName evidence="7">Major facilitator superfamily (MFS) profile domain-containing protein</fullName>
    </recommendedName>
</protein>
<dbReference type="SUPFAM" id="SSF103473">
    <property type="entry name" value="MFS general substrate transporter"/>
    <property type="match status" value="1"/>
</dbReference>
<dbReference type="Proteomes" id="UP001447188">
    <property type="component" value="Unassembled WGS sequence"/>
</dbReference>
<evidence type="ECO:0000313" key="9">
    <source>
        <dbReference type="Proteomes" id="UP001447188"/>
    </source>
</evidence>
<keyword evidence="4 6" id="KW-1133">Transmembrane helix</keyword>
<feature type="transmembrane region" description="Helical" evidence="6">
    <location>
        <begin position="64"/>
        <end position="83"/>
    </location>
</feature>
<dbReference type="InterPro" id="IPR036259">
    <property type="entry name" value="MFS_trans_sf"/>
</dbReference>